<dbReference type="AlphaFoldDB" id="A0A9D4CLX7"/>
<dbReference type="Proteomes" id="UP000828390">
    <property type="component" value="Unassembled WGS sequence"/>
</dbReference>
<protein>
    <submittedName>
        <fullName evidence="1">Uncharacterized protein</fullName>
    </submittedName>
</protein>
<dbReference type="EMBL" id="JAIWYP010000012">
    <property type="protein sequence ID" value="KAH3726665.1"/>
    <property type="molecule type" value="Genomic_DNA"/>
</dbReference>
<reference evidence="1" key="1">
    <citation type="journal article" date="2019" name="bioRxiv">
        <title>The Genome of the Zebra Mussel, Dreissena polymorpha: A Resource for Invasive Species Research.</title>
        <authorList>
            <person name="McCartney M.A."/>
            <person name="Auch B."/>
            <person name="Kono T."/>
            <person name="Mallez S."/>
            <person name="Zhang Y."/>
            <person name="Obille A."/>
            <person name="Becker A."/>
            <person name="Abrahante J.E."/>
            <person name="Garbe J."/>
            <person name="Badalamenti J.P."/>
            <person name="Herman A."/>
            <person name="Mangelson H."/>
            <person name="Liachko I."/>
            <person name="Sullivan S."/>
            <person name="Sone E.D."/>
            <person name="Koren S."/>
            <person name="Silverstein K.A.T."/>
            <person name="Beckman K.B."/>
            <person name="Gohl D.M."/>
        </authorList>
    </citation>
    <scope>NUCLEOTIDE SEQUENCE</scope>
    <source>
        <strain evidence="1">Duluth1</strain>
        <tissue evidence="1">Whole animal</tissue>
    </source>
</reference>
<evidence type="ECO:0000313" key="2">
    <source>
        <dbReference type="Proteomes" id="UP000828390"/>
    </source>
</evidence>
<sequence>MEFVQDAHAYVDTSARLGVHSNTNAHASHNCRCMVWTLDEEYSQQTIQNKVNPIRLSNTVELMENNEKE</sequence>
<reference evidence="1" key="2">
    <citation type="submission" date="2020-11" db="EMBL/GenBank/DDBJ databases">
        <authorList>
            <person name="McCartney M.A."/>
            <person name="Auch B."/>
            <person name="Kono T."/>
            <person name="Mallez S."/>
            <person name="Becker A."/>
            <person name="Gohl D.M."/>
            <person name="Silverstein K.A.T."/>
            <person name="Koren S."/>
            <person name="Bechman K.B."/>
            <person name="Herman A."/>
            <person name="Abrahante J.E."/>
            <person name="Garbe J."/>
        </authorList>
    </citation>
    <scope>NUCLEOTIDE SEQUENCE</scope>
    <source>
        <strain evidence="1">Duluth1</strain>
        <tissue evidence="1">Whole animal</tissue>
    </source>
</reference>
<gene>
    <name evidence="1" type="ORF">DPMN_052534</name>
</gene>
<comment type="caution">
    <text evidence="1">The sequence shown here is derived from an EMBL/GenBank/DDBJ whole genome shotgun (WGS) entry which is preliminary data.</text>
</comment>
<evidence type="ECO:0000313" key="1">
    <source>
        <dbReference type="EMBL" id="KAH3726665.1"/>
    </source>
</evidence>
<name>A0A9D4CLX7_DREPO</name>
<organism evidence="1 2">
    <name type="scientific">Dreissena polymorpha</name>
    <name type="common">Zebra mussel</name>
    <name type="synonym">Mytilus polymorpha</name>
    <dbReference type="NCBI Taxonomy" id="45954"/>
    <lineage>
        <taxon>Eukaryota</taxon>
        <taxon>Metazoa</taxon>
        <taxon>Spiralia</taxon>
        <taxon>Lophotrochozoa</taxon>
        <taxon>Mollusca</taxon>
        <taxon>Bivalvia</taxon>
        <taxon>Autobranchia</taxon>
        <taxon>Heteroconchia</taxon>
        <taxon>Euheterodonta</taxon>
        <taxon>Imparidentia</taxon>
        <taxon>Neoheterodontei</taxon>
        <taxon>Myida</taxon>
        <taxon>Dreissenoidea</taxon>
        <taxon>Dreissenidae</taxon>
        <taxon>Dreissena</taxon>
    </lineage>
</organism>
<accession>A0A9D4CLX7</accession>
<keyword evidence="2" id="KW-1185">Reference proteome</keyword>
<proteinExistence type="predicted"/>